<proteinExistence type="predicted"/>
<dbReference type="AlphaFoldDB" id="A0A433X1Y8"/>
<dbReference type="EMBL" id="RZNX01000011">
    <property type="protein sequence ID" value="RUT28118.1"/>
    <property type="molecule type" value="Genomic_DNA"/>
</dbReference>
<evidence type="ECO:0000259" key="1">
    <source>
        <dbReference type="Pfam" id="PF02627"/>
    </source>
</evidence>
<protein>
    <submittedName>
        <fullName evidence="2">Carboxymuconolactone decarboxylase family protein</fullName>
    </submittedName>
</protein>
<dbReference type="SUPFAM" id="SSF69118">
    <property type="entry name" value="AhpD-like"/>
    <property type="match status" value="1"/>
</dbReference>
<feature type="domain" description="Carboxymuconolactone decarboxylase-like" evidence="1">
    <location>
        <begin position="178"/>
        <end position="260"/>
    </location>
</feature>
<gene>
    <name evidence="2" type="ORF">EJP77_18055</name>
</gene>
<keyword evidence="3" id="KW-1185">Reference proteome</keyword>
<dbReference type="OrthoDB" id="9802489at2"/>
<evidence type="ECO:0000313" key="2">
    <source>
        <dbReference type="EMBL" id="RUT28118.1"/>
    </source>
</evidence>
<dbReference type="Proteomes" id="UP000272464">
    <property type="component" value="Unassembled WGS sequence"/>
</dbReference>
<feature type="domain" description="Carboxymuconolactone decarboxylase-like" evidence="1">
    <location>
        <begin position="44"/>
        <end position="127"/>
    </location>
</feature>
<organism evidence="2 3">
    <name type="scientific">Paenibacillus zeisoli</name>
    <dbReference type="NCBI Taxonomy" id="2496267"/>
    <lineage>
        <taxon>Bacteria</taxon>
        <taxon>Bacillati</taxon>
        <taxon>Bacillota</taxon>
        <taxon>Bacilli</taxon>
        <taxon>Bacillales</taxon>
        <taxon>Paenibacillaceae</taxon>
        <taxon>Paenibacillus</taxon>
    </lineage>
</organism>
<reference evidence="2 3" key="1">
    <citation type="submission" date="2018-12" db="EMBL/GenBank/DDBJ databases">
        <authorList>
            <person name="Sun L."/>
            <person name="Chen Z."/>
        </authorList>
    </citation>
    <scope>NUCLEOTIDE SEQUENCE [LARGE SCALE GENOMIC DNA]</scope>
    <source>
        <strain evidence="2 3">3-5-3</strain>
    </source>
</reference>
<dbReference type="InterPro" id="IPR029032">
    <property type="entry name" value="AhpD-like"/>
</dbReference>
<dbReference type="PANTHER" id="PTHR33570:SF10">
    <property type="entry name" value="GAMMA-CARBOXYMUCONOLACTONE DECARBOXYLASE"/>
    <property type="match status" value="1"/>
</dbReference>
<sequence length="268" mass="29455">MGRRLSPEGGIQMSDAYNKGEQLLMDTYEEGIKGVLANLSELSPHIGRYIVEFFGQVFTNPLLSFTQREMITIAALTSLGDCPGQLKWHIQFGMKVGLAPEEIIELITHTIPFSGFPRALNAISLAKLVFEELGIQIAIQDELLNAGNIRETGLAKLQEIDGEHGTQVLESLAGVAPVLADQIVDFTFGEIYSRSLLDAKQRQLVTLASLTAQGGCEPQLRVHIHAALRVGLNEQQVIEALLQCYPYTGFPKVLNAVSTARQVFEHQK</sequence>
<dbReference type="InterPro" id="IPR003779">
    <property type="entry name" value="CMD-like"/>
</dbReference>
<dbReference type="PANTHER" id="PTHR33570">
    <property type="entry name" value="4-CARBOXYMUCONOLACTONE DECARBOXYLASE FAMILY PROTEIN"/>
    <property type="match status" value="1"/>
</dbReference>
<dbReference type="InterPro" id="IPR052512">
    <property type="entry name" value="4CMD/NDH-1_regulator"/>
</dbReference>
<dbReference type="GO" id="GO:0051920">
    <property type="term" value="F:peroxiredoxin activity"/>
    <property type="evidence" value="ECO:0007669"/>
    <property type="project" value="InterPro"/>
</dbReference>
<evidence type="ECO:0000313" key="3">
    <source>
        <dbReference type="Proteomes" id="UP000272464"/>
    </source>
</evidence>
<comment type="caution">
    <text evidence="2">The sequence shown here is derived from an EMBL/GenBank/DDBJ whole genome shotgun (WGS) entry which is preliminary data.</text>
</comment>
<dbReference type="Gene3D" id="1.20.1290.10">
    <property type="entry name" value="AhpD-like"/>
    <property type="match status" value="2"/>
</dbReference>
<dbReference type="Pfam" id="PF02627">
    <property type="entry name" value="CMD"/>
    <property type="match status" value="2"/>
</dbReference>
<accession>A0A433X1Y8</accession>
<name>A0A433X1Y8_9BACL</name>